<sequence length="61" mass="7106">MTGNSEENVKQYYDIHNVTSHTCHLCFSYVFYFLNKVPSPNRHCQDFSPPSGKSFSDCFFC</sequence>
<proteinExistence type="predicted"/>
<reference evidence="1" key="2">
    <citation type="journal article" date="2015" name="Fish Shellfish Immunol.">
        <title>Early steps in the European eel (Anguilla anguilla)-Vibrio vulnificus interaction in the gills: Role of the RtxA13 toxin.</title>
        <authorList>
            <person name="Callol A."/>
            <person name="Pajuelo D."/>
            <person name="Ebbesson L."/>
            <person name="Teles M."/>
            <person name="MacKenzie S."/>
            <person name="Amaro C."/>
        </authorList>
    </citation>
    <scope>NUCLEOTIDE SEQUENCE</scope>
</reference>
<dbReference type="AlphaFoldDB" id="A0A0E9SXI3"/>
<evidence type="ECO:0000313" key="1">
    <source>
        <dbReference type="EMBL" id="JAH46074.1"/>
    </source>
</evidence>
<dbReference type="EMBL" id="GBXM01062503">
    <property type="protein sequence ID" value="JAH46074.1"/>
    <property type="molecule type" value="Transcribed_RNA"/>
</dbReference>
<organism evidence="1">
    <name type="scientific">Anguilla anguilla</name>
    <name type="common">European freshwater eel</name>
    <name type="synonym">Muraena anguilla</name>
    <dbReference type="NCBI Taxonomy" id="7936"/>
    <lineage>
        <taxon>Eukaryota</taxon>
        <taxon>Metazoa</taxon>
        <taxon>Chordata</taxon>
        <taxon>Craniata</taxon>
        <taxon>Vertebrata</taxon>
        <taxon>Euteleostomi</taxon>
        <taxon>Actinopterygii</taxon>
        <taxon>Neopterygii</taxon>
        <taxon>Teleostei</taxon>
        <taxon>Anguilliformes</taxon>
        <taxon>Anguillidae</taxon>
        <taxon>Anguilla</taxon>
    </lineage>
</organism>
<reference evidence="1" key="1">
    <citation type="submission" date="2014-11" db="EMBL/GenBank/DDBJ databases">
        <authorList>
            <person name="Amaro Gonzalez C."/>
        </authorList>
    </citation>
    <scope>NUCLEOTIDE SEQUENCE</scope>
</reference>
<accession>A0A0E9SXI3</accession>
<protein>
    <submittedName>
        <fullName evidence="1">Uncharacterized protein</fullName>
    </submittedName>
</protein>
<name>A0A0E9SXI3_ANGAN</name>